<feature type="transmembrane region" description="Helical" evidence="7">
    <location>
        <begin position="231"/>
        <end position="253"/>
    </location>
</feature>
<keyword evidence="6 7" id="KW-0472">Membrane</keyword>
<comment type="caution">
    <text evidence="8">The sequence shown here is derived from an EMBL/GenBank/DDBJ whole genome shotgun (WGS) entry which is preliminary data.</text>
</comment>
<dbReference type="PANTHER" id="PTHR11662:SF280">
    <property type="entry name" value="FI21844P1-RELATED"/>
    <property type="match status" value="1"/>
</dbReference>
<evidence type="ECO:0000256" key="2">
    <source>
        <dbReference type="ARBA" id="ARBA00022448"/>
    </source>
</evidence>
<dbReference type="InterPro" id="IPR036259">
    <property type="entry name" value="MFS_trans_sf"/>
</dbReference>
<keyword evidence="3 7" id="KW-0812">Transmembrane</keyword>
<dbReference type="CDD" id="cd17318">
    <property type="entry name" value="MFS_SLC17"/>
    <property type="match status" value="1"/>
</dbReference>
<evidence type="ECO:0000313" key="8">
    <source>
        <dbReference type="EMBL" id="KAF3423458.1"/>
    </source>
</evidence>
<evidence type="ECO:0000256" key="1">
    <source>
        <dbReference type="ARBA" id="ARBA00004141"/>
    </source>
</evidence>
<evidence type="ECO:0000256" key="7">
    <source>
        <dbReference type="SAM" id="Phobius"/>
    </source>
</evidence>
<keyword evidence="2" id="KW-0813">Transport</keyword>
<feature type="transmembrane region" description="Helical" evidence="7">
    <location>
        <begin position="402"/>
        <end position="424"/>
    </location>
</feature>
<protein>
    <recommendedName>
        <fullName evidence="10">Inorganic phosphate cotransporter</fullName>
    </recommendedName>
</protein>
<dbReference type="EMBL" id="WNWW01000564">
    <property type="protein sequence ID" value="KAF3423458.1"/>
    <property type="molecule type" value="Genomic_DNA"/>
</dbReference>
<dbReference type="InterPro" id="IPR050382">
    <property type="entry name" value="MFS_Na/Anion_cotransporter"/>
</dbReference>
<dbReference type="SUPFAM" id="SSF103473">
    <property type="entry name" value="MFS general substrate transporter"/>
    <property type="match status" value="1"/>
</dbReference>
<evidence type="ECO:0000256" key="6">
    <source>
        <dbReference type="ARBA" id="ARBA00023136"/>
    </source>
</evidence>
<dbReference type="Pfam" id="PF07690">
    <property type="entry name" value="MFS_1"/>
    <property type="match status" value="2"/>
</dbReference>
<evidence type="ECO:0008006" key="10">
    <source>
        <dbReference type="Google" id="ProtNLM"/>
    </source>
</evidence>
<accession>A0A833RNY2</accession>
<dbReference type="GO" id="GO:0006820">
    <property type="term" value="P:monoatomic anion transport"/>
    <property type="evidence" value="ECO:0007669"/>
    <property type="project" value="TreeGrafter"/>
</dbReference>
<keyword evidence="4" id="KW-0769">Symport</keyword>
<dbReference type="Proteomes" id="UP000655588">
    <property type="component" value="Unassembled WGS sequence"/>
</dbReference>
<dbReference type="AlphaFoldDB" id="A0A833RNY2"/>
<dbReference type="GO" id="GO:0015293">
    <property type="term" value="F:symporter activity"/>
    <property type="evidence" value="ECO:0007669"/>
    <property type="project" value="UniProtKB-KW"/>
</dbReference>
<feature type="transmembrane region" description="Helical" evidence="7">
    <location>
        <begin position="279"/>
        <end position="300"/>
    </location>
</feature>
<feature type="transmembrane region" description="Helical" evidence="7">
    <location>
        <begin position="378"/>
        <end position="396"/>
    </location>
</feature>
<evidence type="ECO:0000256" key="5">
    <source>
        <dbReference type="ARBA" id="ARBA00022989"/>
    </source>
</evidence>
<dbReference type="PANTHER" id="PTHR11662">
    <property type="entry name" value="SOLUTE CARRIER FAMILY 17"/>
    <property type="match status" value="1"/>
</dbReference>
<dbReference type="FunFam" id="1.20.1250.20:FF:000003">
    <property type="entry name" value="Solute carrier family 17 member 3"/>
    <property type="match status" value="1"/>
</dbReference>
<comment type="subcellular location">
    <subcellularLocation>
        <location evidence="1">Membrane</location>
        <topology evidence="1">Multi-pass membrane protein</topology>
    </subcellularLocation>
</comment>
<feature type="transmembrane region" description="Helical" evidence="7">
    <location>
        <begin position="6"/>
        <end position="25"/>
    </location>
</feature>
<evidence type="ECO:0000256" key="3">
    <source>
        <dbReference type="ARBA" id="ARBA00022692"/>
    </source>
</evidence>
<evidence type="ECO:0000256" key="4">
    <source>
        <dbReference type="ARBA" id="ARBA00022847"/>
    </source>
</evidence>
<keyword evidence="9" id="KW-1185">Reference proteome</keyword>
<sequence length="451" mass="50125">MSTVFQIEITITIIVCIAITTFTSLENGLGIRHLQVLLHFLGMVNGYCLRVSMSEAIVAMTEKNQTSNHPFEIYDWKQSEKSMIITSFFWGYAIMQIPSGYIAAVWSAQKLLSVGALLCGILNILIPTVAHYGDYIAICICRVGMGLCQSCLLPCIHTLLSKWAPPSERSRLGTIAYAGAQFGTVICFPISGELAANVGWPYIFYVFDKEEKATDKEKSDNKMAMKTPWKAIFTSVPMWALIIVHCGQNWGYWTLITELPTYMNDILKFNLKENGWVSALPYLVMWILSFPICWLADYALKKDISRGIIRKVCNTIAHWGPAIALIFLSTLSVHDSIIATAILVIAVGLNAGSLCGFQINHIDLSPNFAGTMMSITNCIASVTAIIAPIVCNMIVYEKNVNQWNVVFYLAAAIYVLGNLIFIVFGSSEIQPWNNPENPNVQKQSEKELTVV</sequence>
<dbReference type="InterPro" id="IPR011701">
    <property type="entry name" value="MFS"/>
</dbReference>
<keyword evidence="5 7" id="KW-1133">Transmembrane helix</keyword>
<feature type="transmembrane region" description="Helical" evidence="7">
    <location>
        <begin position="337"/>
        <end position="357"/>
    </location>
</feature>
<gene>
    <name evidence="8" type="ORF">E2986_10536</name>
</gene>
<feature type="transmembrane region" description="Helical" evidence="7">
    <location>
        <begin position="81"/>
        <end position="104"/>
    </location>
</feature>
<feature type="transmembrane region" description="Helical" evidence="7">
    <location>
        <begin position="111"/>
        <end position="129"/>
    </location>
</feature>
<dbReference type="Gene3D" id="1.20.1250.20">
    <property type="entry name" value="MFS general substrate transporter like domains"/>
    <property type="match status" value="2"/>
</dbReference>
<reference evidence="8" key="1">
    <citation type="submission" date="2019-11" db="EMBL/GenBank/DDBJ databases">
        <title>The nuclear and mitochondrial genomes of Frieseomelitta varia - a highly eusocial stingless bee (Meliponini) with a permanently sterile worker caste.</title>
        <authorList>
            <person name="Freitas F.C.P."/>
            <person name="Lourenco A.P."/>
            <person name="Nunes F.M.F."/>
            <person name="Paschoal A.R."/>
            <person name="Abreu F.C.P."/>
            <person name="Barbin F.O."/>
            <person name="Bataglia L."/>
            <person name="Cardoso-Junior C.A.M."/>
            <person name="Cervoni M.S."/>
            <person name="Silva S.R."/>
            <person name="Dalarmi F."/>
            <person name="Del Lama M.A."/>
            <person name="Depintor T.S."/>
            <person name="Ferreira K.M."/>
            <person name="Goria P.S."/>
            <person name="Jaskot M.C."/>
            <person name="Lago D.C."/>
            <person name="Luna-Lucena D."/>
            <person name="Moda L.M."/>
            <person name="Nascimento L."/>
            <person name="Pedrino M."/>
            <person name="Rabico F.O."/>
            <person name="Sanches F.C."/>
            <person name="Santos D.E."/>
            <person name="Santos C.G."/>
            <person name="Vieira J."/>
            <person name="Lopes T.F."/>
            <person name="Barchuk A.R."/>
            <person name="Hartfelder K."/>
            <person name="Simoes Z.L.P."/>
            <person name="Bitondi M.M.G."/>
            <person name="Pinheiro D.G."/>
        </authorList>
    </citation>
    <scope>NUCLEOTIDE SEQUENCE</scope>
    <source>
        <strain evidence="8">USP_RPSP 00005682</strain>
        <tissue evidence="8">Whole individual</tissue>
    </source>
</reference>
<organism evidence="8 9">
    <name type="scientific">Frieseomelitta varia</name>
    <dbReference type="NCBI Taxonomy" id="561572"/>
    <lineage>
        <taxon>Eukaryota</taxon>
        <taxon>Metazoa</taxon>
        <taxon>Ecdysozoa</taxon>
        <taxon>Arthropoda</taxon>
        <taxon>Hexapoda</taxon>
        <taxon>Insecta</taxon>
        <taxon>Pterygota</taxon>
        <taxon>Neoptera</taxon>
        <taxon>Endopterygota</taxon>
        <taxon>Hymenoptera</taxon>
        <taxon>Apocrita</taxon>
        <taxon>Aculeata</taxon>
        <taxon>Apoidea</taxon>
        <taxon>Anthophila</taxon>
        <taxon>Apidae</taxon>
        <taxon>Frieseomelitta</taxon>
    </lineage>
</organism>
<dbReference type="GO" id="GO:0016020">
    <property type="term" value="C:membrane"/>
    <property type="evidence" value="ECO:0007669"/>
    <property type="project" value="UniProtKB-SubCell"/>
</dbReference>
<name>A0A833RNY2_9HYME</name>
<proteinExistence type="predicted"/>
<evidence type="ECO:0000313" key="9">
    <source>
        <dbReference type="Proteomes" id="UP000655588"/>
    </source>
</evidence>